<dbReference type="GO" id="GO:0017004">
    <property type="term" value="P:cytochrome complex assembly"/>
    <property type="evidence" value="ECO:0007669"/>
    <property type="project" value="UniProtKB-KW"/>
</dbReference>
<keyword evidence="5" id="KW-0676">Redox-active center</keyword>
<keyword evidence="3" id="KW-0812">Transmembrane</keyword>
<evidence type="ECO:0000256" key="6">
    <source>
        <dbReference type="SAM" id="MobiDB-lite"/>
    </source>
</evidence>
<dbReference type="InterPro" id="IPR017937">
    <property type="entry name" value="Thioredoxin_CS"/>
</dbReference>
<evidence type="ECO:0000256" key="4">
    <source>
        <dbReference type="ARBA" id="ARBA00023157"/>
    </source>
</evidence>
<dbReference type="PANTHER" id="PTHR42852">
    <property type="entry name" value="THIOL:DISULFIDE INTERCHANGE PROTEIN DSBE"/>
    <property type="match status" value="1"/>
</dbReference>
<evidence type="ECO:0000256" key="3">
    <source>
        <dbReference type="ARBA" id="ARBA00022968"/>
    </source>
</evidence>
<dbReference type="PANTHER" id="PTHR42852:SF6">
    <property type="entry name" value="THIOL:DISULFIDE INTERCHANGE PROTEIN DSBE"/>
    <property type="match status" value="1"/>
</dbReference>
<keyword evidence="9" id="KW-1185">Reference proteome</keyword>
<name>A0A7X5V6Q1_9ACTN</name>
<dbReference type="CDD" id="cd02966">
    <property type="entry name" value="TlpA_like_family"/>
    <property type="match status" value="1"/>
</dbReference>
<keyword evidence="3" id="KW-0735">Signal-anchor</keyword>
<evidence type="ECO:0000256" key="2">
    <source>
        <dbReference type="ARBA" id="ARBA00022748"/>
    </source>
</evidence>
<feature type="region of interest" description="Disordered" evidence="6">
    <location>
        <begin position="67"/>
        <end position="104"/>
    </location>
</feature>
<sequence length="238" mass="24788">MRLRSGTPLRTGRPLRISPRSRAGRPACASRLLRVGAVRAGAVRAGAVRAGAVLLVLSVTLAACGSEQGDDPDQPSSGGSAVAGADTLEPCPATPSKPPVTNSLPDLSLPCLGKGPDVRLADLRGPLVINVWAQWCGPCRDEAPYLAALAKSGKVSMLGIDYADPRPELAVKFATEQGLKYPHVKDQDKAIQRALKVAGPPLTAFVDADGAVAYVHHGVLTSQQQLDQLVKDKLGVTP</sequence>
<dbReference type="EMBL" id="JAASRO010000001">
    <property type="protein sequence ID" value="NIK54967.1"/>
    <property type="molecule type" value="Genomic_DNA"/>
</dbReference>
<organism evidence="8 9">
    <name type="scientific">Kribbella shirazensis</name>
    <dbReference type="NCBI Taxonomy" id="1105143"/>
    <lineage>
        <taxon>Bacteria</taxon>
        <taxon>Bacillati</taxon>
        <taxon>Actinomycetota</taxon>
        <taxon>Actinomycetes</taxon>
        <taxon>Propionibacteriales</taxon>
        <taxon>Kribbellaceae</taxon>
        <taxon>Kribbella</taxon>
    </lineage>
</organism>
<keyword evidence="2" id="KW-0201">Cytochrome c-type biogenesis</keyword>
<dbReference type="AlphaFoldDB" id="A0A7X5V6Q1"/>
<gene>
    <name evidence="8" type="ORF">BJY22_000684</name>
</gene>
<protein>
    <submittedName>
        <fullName evidence="8">Thiol-disulfide isomerase/thioredoxin</fullName>
    </submittedName>
</protein>
<dbReference type="Proteomes" id="UP000555407">
    <property type="component" value="Unassembled WGS sequence"/>
</dbReference>
<evidence type="ECO:0000313" key="8">
    <source>
        <dbReference type="EMBL" id="NIK54967.1"/>
    </source>
</evidence>
<dbReference type="Gene3D" id="3.40.30.10">
    <property type="entry name" value="Glutaredoxin"/>
    <property type="match status" value="1"/>
</dbReference>
<dbReference type="InterPro" id="IPR000866">
    <property type="entry name" value="AhpC/TSA"/>
</dbReference>
<evidence type="ECO:0000256" key="1">
    <source>
        <dbReference type="ARBA" id="ARBA00004196"/>
    </source>
</evidence>
<dbReference type="GO" id="GO:0030313">
    <property type="term" value="C:cell envelope"/>
    <property type="evidence" value="ECO:0007669"/>
    <property type="project" value="UniProtKB-SubCell"/>
</dbReference>
<dbReference type="GO" id="GO:0016853">
    <property type="term" value="F:isomerase activity"/>
    <property type="evidence" value="ECO:0007669"/>
    <property type="project" value="UniProtKB-KW"/>
</dbReference>
<dbReference type="InterPro" id="IPR050553">
    <property type="entry name" value="Thioredoxin_ResA/DsbE_sf"/>
</dbReference>
<dbReference type="GO" id="GO:0016491">
    <property type="term" value="F:oxidoreductase activity"/>
    <property type="evidence" value="ECO:0007669"/>
    <property type="project" value="InterPro"/>
</dbReference>
<dbReference type="SUPFAM" id="SSF52833">
    <property type="entry name" value="Thioredoxin-like"/>
    <property type="match status" value="1"/>
</dbReference>
<comment type="caution">
    <text evidence="8">The sequence shown here is derived from an EMBL/GenBank/DDBJ whole genome shotgun (WGS) entry which is preliminary data.</text>
</comment>
<evidence type="ECO:0000313" key="9">
    <source>
        <dbReference type="Proteomes" id="UP000555407"/>
    </source>
</evidence>
<dbReference type="Pfam" id="PF00578">
    <property type="entry name" value="AhpC-TSA"/>
    <property type="match status" value="1"/>
</dbReference>
<feature type="region of interest" description="Disordered" evidence="6">
    <location>
        <begin position="1"/>
        <end position="23"/>
    </location>
</feature>
<dbReference type="GO" id="GO:0016209">
    <property type="term" value="F:antioxidant activity"/>
    <property type="evidence" value="ECO:0007669"/>
    <property type="project" value="InterPro"/>
</dbReference>
<evidence type="ECO:0000256" key="5">
    <source>
        <dbReference type="ARBA" id="ARBA00023284"/>
    </source>
</evidence>
<reference evidence="8 9" key="1">
    <citation type="submission" date="2020-03" db="EMBL/GenBank/DDBJ databases">
        <title>Sequencing the genomes of 1000 actinobacteria strains.</title>
        <authorList>
            <person name="Klenk H.-P."/>
        </authorList>
    </citation>
    <scope>NUCLEOTIDE SEQUENCE [LARGE SCALE GENOMIC DNA]</scope>
    <source>
        <strain evidence="8 9">DSM 45490</strain>
    </source>
</reference>
<comment type="subcellular location">
    <subcellularLocation>
        <location evidence="1">Cell envelope</location>
    </subcellularLocation>
</comment>
<dbReference type="InterPro" id="IPR036249">
    <property type="entry name" value="Thioredoxin-like_sf"/>
</dbReference>
<evidence type="ECO:0000259" key="7">
    <source>
        <dbReference type="PROSITE" id="PS51352"/>
    </source>
</evidence>
<proteinExistence type="predicted"/>
<dbReference type="InterPro" id="IPR013766">
    <property type="entry name" value="Thioredoxin_domain"/>
</dbReference>
<keyword evidence="4" id="KW-1015">Disulfide bond</keyword>
<dbReference type="PROSITE" id="PS00194">
    <property type="entry name" value="THIOREDOXIN_1"/>
    <property type="match status" value="1"/>
</dbReference>
<accession>A0A7X5V6Q1</accession>
<dbReference type="PROSITE" id="PS51352">
    <property type="entry name" value="THIOREDOXIN_2"/>
    <property type="match status" value="1"/>
</dbReference>
<keyword evidence="8" id="KW-0413">Isomerase</keyword>
<dbReference type="RefSeq" id="WP_337758116.1">
    <property type="nucleotide sequence ID" value="NZ_JAASRO010000001.1"/>
</dbReference>
<feature type="domain" description="Thioredoxin" evidence="7">
    <location>
        <begin position="98"/>
        <end position="235"/>
    </location>
</feature>